<reference evidence="1" key="1">
    <citation type="submission" date="2021-03" db="EMBL/GenBank/DDBJ databases">
        <title>Draft genome sequence of rust myrtle Austropuccinia psidii MF-1, a brazilian biotype.</title>
        <authorList>
            <person name="Quecine M.C."/>
            <person name="Pachon D.M.R."/>
            <person name="Bonatelli M.L."/>
            <person name="Correr F.H."/>
            <person name="Franceschini L.M."/>
            <person name="Leite T.F."/>
            <person name="Margarido G.R.A."/>
            <person name="Almeida C.A."/>
            <person name="Ferrarezi J.A."/>
            <person name="Labate C.A."/>
        </authorList>
    </citation>
    <scope>NUCLEOTIDE SEQUENCE</scope>
    <source>
        <strain evidence="1">MF-1</strain>
    </source>
</reference>
<keyword evidence="2" id="KW-1185">Reference proteome</keyword>
<sequence length="190" mass="21275">MSLIAKTHINNICEVQVTTPHGARKKFSILIFVHDMTSALPPDHLTPLPCLLLRMNWLPHQPLIISTRGQDILPHPHLILSAAYHAYSPKVLSRYDSDTATPASSSPQLTMLTLPLHPQYMPLTLPPYVRPHPSLRFCTPPLTMLMLPKDPQGMPPMLPTHVYPHPSLCSRIRSIGYAGLLAYNTITEIF</sequence>
<accession>A0A9Q3CDQ5</accession>
<dbReference type="Proteomes" id="UP000765509">
    <property type="component" value="Unassembled WGS sequence"/>
</dbReference>
<comment type="caution">
    <text evidence="1">The sequence shown here is derived from an EMBL/GenBank/DDBJ whole genome shotgun (WGS) entry which is preliminary data.</text>
</comment>
<dbReference type="EMBL" id="AVOT02006508">
    <property type="protein sequence ID" value="MBW0481762.1"/>
    <property type="molecule type" value="Genomic_DNA"/>
</dbReference>
<gene>
    <name evidence="1" type="ORF">O181_021477</name>
</gene>
<evidence type="ECO:0000313" key="1">
    <source>
        <dbReference type="EMBL" id="MBW0481762.1"/>
    </source>
</evidence>
<proteinExistence type="predicted"/>
<protein>
    <submittedName>
        <fullName evidence="1">Uncharacterized protein</fullName>
    </submittedName>
</protein>
<dbReference type="AlphaFoldDB" id="A0A9Q3CDQ5"/>
<evidence type="ECO:0000313" key="2">
    <source>
        <dbReference type="Proteomes" id="UP000765509"/>
    </source>
</evidence>
<organism evidence="1 2">
    <name type="scientific">Austropuccinia psidii MF-1</name>
    <dbReference type="NCBI Taxonomy" id="1389203"/>
    <lineage>
        <taxon>Eukaryota</taxon>
        <taxon>Fungi</taxon>
        <taxon>Dikarya</taxon>
        <taxon>Basidiomycota</taxon>
        <taxon>Pucciniomycotina</taxon>
        <taxon>Pucciniomycetes</taxon>
        <taxon>Pucciniales</taxon>
        <taxon>Sphaerophragmiaceae</taxon>
        <taxon>Austropuccinia</taxon>
    </lineage>
</organism>
<name>A0A9Q3CDQ5_9BASI</name>